<proteinExistence type="predicted"/>
<dbReference type="EMBL" id="JBHSFW010000009">
    <property type="protein sequence ID" value="MFC4619489.1"/>
    <property type="molecule type" value="Genomic_DNA"/>
</dbReference>
<keyword evidence="2" id="KW-1185">Reference proteome</keyword>
<accession>A0ABV9GQN0</accession>
<reference evidence="2" key="1">
    <citation type="journal article" date="2019" name="Int. J. Syst. Evol. Microbiol.">
        <title>The Global Catalogue of Microorganisms (GCM) 10K type strain sequencing project: providing services to taxonomists for standard genome sequencing and annotation.</title>
        <authorList>
            <consortium name="The Broad Institute Genomics Platform"/>
            <consortium name="The Broad Institute Genome Sequencing Center for Infectious Disease"/>
            <person name="Wu L."/>
            <person name="Ma J."/>
        </authorList>
    </citation>
    <scope>NUCLEOTIDE SEQUENCE [LARGE SCALE GENOMIC DNA]</scope>
    <source>
        <strain evidence="2">CGMCC 1.16306</strain>
    </source>
</reference>
<organism evidence="1 2">
    <name type="scientific">Camelliibacillus cellulosilyticus</name>
    <dbReference type="NCBI Taxonomy" id="2174486"/>
    <lineage>
        <taxon>Bacteria</taxon>
        <taxon>Bacillati</taxon>
        <taxon>Bacillota</taxon>
        <taxon>Bacilli</taxon>
        <taxon>Bacillales</taxon>
        <taxon>Sporolactobacillaceae</taxon>
        <taxon>Camelliibacillus</taxon>
    </lineage>
</organism>
<dbReference type="RefSeq" id="WP_376846586.1">
    <property type="nucleotide sequence ID" value="NZ_JBHSFW010000009.1"/>
</dbReference>
<comment type="caution">
    <text evidence="1">The sequence shown here is derived from an EMBL/GenBank/DDBJ whole genome shotgun (WGS) entry which is preliminary data.</text>
</comment>
<dbReference type="Proteomes" id="UP001596022">
    <property type="component" value="Unassembled WGS sequence"/>
</dbReference>
<name>A0ABV9GQN0_9BACL</name>
<sequence>MKKIIDTIFIVMACLLVGCNNLKTNGTLDTKYLTKMEGSGEHQTPIAYQASTLKDGLKALPFKMVAPHQFPFSTKGFKTFELRI</sequence>
<protein>
    <submittedName>
        <fullName evidence="1">Uncharacterized protein</fullName>
    </submittedName>
</protein>
<gene>
    <name evidence="1" type="ORF">ACFO4N_12275</name>
</gene>
<dbReference type="PROSITE" id="PS51257">
    <property type="entry name" value="PROKAR_LIPOPROTEIN"/>
    <property type="match status" value="1"/>
</dbReference>
<evidence type="ECO:0000313" key="2">
    <source>
        <dbReference type="Proteomes" id="UP001596022"/>
    </source>
</evidence>
<evidence type="ECO:0000313" key="1">
    <source>
        <dbReference type="EMBL" id="MFC4619489.1"/>
    </source>
</evidence>